<dbReference type="Pfam" id="PF01757">
    <property type="entry name" value="Acyl_transf_3"/>
    <property type="match status" value="1"/>
</dbReference>
<dbReference type="InterPro" id="IPR052734">
    <property type="entry name" value="Nod_factor_acetyltransferase"/>
</dbReference>
<dbReference type="EMBL" id="RIBZ01000088">
    <property type="protein sequence ID" value="RNG34119.1"/>
    <property type="molecule type" value="Genomic_DNA"/>
</dbReference>
<dbReference type="RefSeq" id="WP_123099059.1">
    <property type="nucleotide sequence ID" value="NZ_RIBZ01000088.1"/>
</dbReference>
<proteinExistence type="predicted"/>
<keyword evidence="4" id="KW-1185">Reference proteome</keyword>
<feature type="transmembrane region" description="Helical" evidence="1">
    <location>
        <begin position="128"/>
        <end position="148"/>
    </location>
</feature>
<dbReference type="AlphaFoldDB" id="A0A3M8WYA2"/>
<keyword evidence="1" id="KW-0472">Membrane</keyword>
<dbReference type="PANTHER" id="PTHR37312">
    <property type="entry name" value="MEMBRANE-BOUND ACYLTRANSFERASE YKRP-RELATED"/>
    <property type="match status" value="1"/>
</dbReference>
<feature type="transmembrane region" description="Helical" evidence="1">
    <location>
        <begin position="205"/>
        <end position="225"/>
    </location>
</feature>
<dbReference type="PANTHER" id="PTHR37312:SF1">
    <property type="entry name" value="MEMBRANE-BOUND ACYLTRANSFERASE YKRP-RELATED"/>
    <property type="match status" value="1"/>
</dbReference>
<keyword evidence="1" id="KW-1133">Transmembrane helix</keyword>
<feature type="transmembrane region" description="Helical" evidence="1">
    <location>
        <begin position="315"/>
        <end position="337"/>
    </location>
</feature>
<organism evidence="3 4">
    <name type="scientific">Streptomyces botrytidirepellens</name>
    <dbReference type="NCBI Taxonomy" id="2486417"/>
    <lineage>
        <taxon>Bacteria</taxon>
        <taxon>Bacillati</taxon>
        <taxon>Actinomycetota</taxon>
        <taxon>Actinomycetes</taxon>
        <taxon>Kitasatosporales</taxon>
        <taxon>Streptomycetaceae</taxon>
        <taxon>Streptomyces</taxon>
    </lineage>
</organism>
<name>A0A3M8WYA2_9ACTN</name>
<protein>
    <recommendedName>
        <fullName evidence="2">Acyltransferase 3 domain-containing protein</fullName>
    </recommendedName>
</protein>
<evidence type="ECO:0000313" key="3">
    <source>
        <dbReference type="EMBL" id="RNG34119.1"/>
    </source>
</evidence>
<feature type="transmembrane region" description="Helical" evidence="1">
    <location>
        <begin position="275"/>
        <end position="295"/>
    </location>
</feature>
<evidence type="ECO:0000256" key="1">
    <source>
        <dbReference type="SAM" id="Phobius"/>
    </source>
</evidence>
<feature type="transmembrane region" description="Helical" evidence="1">
    <location>
        <begin position="245"/>
        <end position="268"/>
    </location>
</feature>
<dbReference type="GO" id="GO:0016747">
    <property type="term" value="F:acyltransferase activity, transferring groups other than amino-acyl groups"/>
    <property type="evidence" value="ECO:0007669"/>
    <property type="project" value="InterPro"/>
</dbReference>
<feature type="transmembrane region" description="Helical" evidence="1">
    <location>
        <begin position="55"/>
        <end position="77"/>
    </location>
</feature>
<sequence length="356" mass="39963">MANPQAPAERPARGEGAAQGKARDAYFDNAKYLTIVLVACGHAWEPLTYGSRASMAVYLLVYAFHMPAFALISGYFSRTFDMAPKRLQRLVTGVVVPYVVFEIAYTLFSRWAQDNPDEPFSLLDPWYVMWFLVALFIWRITTPLWLALRHPVPVALAVAAIGSLSPETGGDLSLQRTLAFLPFFVLGLTLRQEHFARLRTWRARWIALPVGLVALATAYVVAPWFNSEWFYHRKSVAALDGVPEWAGLLSTPVLFVGALVLTACFLAWVPGRRTWFTVLGAGTMYGYLLHGFIIKASRFGRWYDYPWLHTPLGELTVTAAAVAMITVLCTAPVRRVLRGVVEPRMEWAFRRAGNKT</sequence>
<feature type="transmembrane region" description="Helical" evidence="1">
    <location>
        <begin position="89"/>
        <end position="108"/>
    </location>
</feature>
<comment type="caution">
    <text evidence="3">The sequence shown here is derived from an EMBL/GenBank/DDBJ whole genome shotgun (WGS) entry which is preliminary data.</text>
</comment>
<dbReference type="InterPro" id="IPR002656">
    <property type="entry name" value="Acyl_transf_3_dom"/>
</dbReference>
<feature type="domain" description="Acyltransferase 3" evidence="2">
    <location>
        <begin position="25"/>
        <end position="330"/>
    </location>
</feature>
<keyword evidence="1" id="KW-0812">Transmembrane</keyword>
<reference evidence="3 4" key="1">
    <citation type="submission" date="2018-11" db="EMBL/GenBank/DDBJ databases">
        <title>The Potential of Streptomyces as Biocontrol Agents against the Tomato grey mould, Botrytis cinerea (Gray mold) Frontiers in Microbiology.</title>
        <authorList>
            <person name="Li D."/>
        </authorList>
    </citation>
    <scope>NUCLEOTIDE SEQUENCE [LARGE SCALE GENOMIC DNA]</scope>
    <source>
        <strain evidence="3 4">NEAU-LD23</strain>
    </source>
</reference>
<evidence type="ECO:0000259" key="2">
    <source>
        <dbReference type="Pfam" id="PF01757"/>
    </source>
</evidence>
<evidence type="ECO:0000313" key="4">
    <source>
        <dbReference type="Proteomes" id="UP000275401"/>
    </source>
</evidence>
<dbReference type="Proteomes" id="UP000275401">
    <property type="component" value="Unassembled WGS sequence"/>
</dbReference>
<gene>
    <name evidence="3" type="ORF">EEJ42_06650</name>
</gene>
<accession>A0A3M8WYA2</accession>